<comment type="caution">
    <text evidence="1">The sequence shown here is derived from an EMBL/GenBank/DDBJ whole genome shotgun (WGS) entry which is preliminary data.</text>
</comment>
<gene>
    <name evidence="1" type="ORF">NM203_08785</name>
</gene>
<dbReference type="EMBL" id="JANDBD010000003">
    <property type="protein sequence ID" value="MCP9272279.1"/>
    <property type="molecule type" value="Genomic_DNA"/>
</dbReference>
<name>A0ABT1M1X6_9MYCO</name>
<evidence type="ECO:0000313" key="1">
    <source>
        <dbReference type="EMBL" id="MCP9272279.1"/>
    </source>
</evidence>
<dbReference type="RefSeq" id="WP_255059461.1">
    <property type="nucleotide sequence ID" value="NZ_JANDBD010000003.1"/>
</dbReference>
<proteinExistence type="predicted"/>
<evidence type="ECO:0000313" key="2">
    <source>
        <dbReference type="Proteomes" id="UP001651690"/>
    </source>
</evidence>
<dbReference type="Proteomes" id="UP001651690">
    <property type="component" value="Unassembled WGS sequence"/>
</dbReference>
<reference evidence="1 2" key="1">
    <citation type="submission" date="2022-06" db="EMBL/GenBank/DDBJ databases">
        <title>Mycolicibacterium sp. CAU 1645 isolated from seawater.</title>
        <authorList>
            <person name="Kim W."/>
        </authorList>
    </citation>
    <scope>NUCLEOTIDE SEQUENCE [LARGE SCALE GENOMIC DNA]</scope>
    <source>
        <strain evidence="1 2">CAU 1645</strain>
    </source>
</reference>
<keyword evidence="2" id="KW-1185">Reference proteome</keyword>
<accession>A0ABT1M1X6</accession>
<evidence type="ECO:0008006" key="3">
    <source>
        <dbReference type="Google" id="ProtNLM"/>
    </source>
</evidence>
<protein>
    <recommendedName>
        <fullName evidence="3">ESX-1 secretion-associated protein EspA/EspE-like domain-containing protein</fullName>
    </recommendedName>
</protein>
<sequence>MPETETHEVRDEVVDVEVGVVRTEDDADDTAHDVKARARSLAIRHLAQRQLSAGQDLSTRLVEAATDASVAVTRAPATVVTEIRSGATLPTAISRSGSSVREAVGTAGQQARAAVGEYVGTQAALPNAVVVGAADIAETVLRAQGAVAATAVNTAFSVAVAATQGGDVRETIGRERAALTAKRETVRGDVTASWDRARDELRGAVRDYDELATAFG</sequence>
<organism evidence="1 2">
    <name type="scientific">Mycolicibacterium arenosum</name>
    <dbReference type="NCBI Taxonomy" id="2952157"/>
    <lineage>
        <taxon>Bacteria</taxon>
        <taxon>Bacillati</taxon>
        <taxon>Actinomycetota</taxon>
        <taxon>Actinomycetes</taxon>
        <taxon>Mycobacteriales</taxon>
        <taxon>Mycobacteriaceae</taxon>
        <taxon>Mycolicibacterium</taxon>
    </lineage>
</organism>